<dbReference type="InterPro" id="IPR017582">
    <property type="entry name" value="SelU"/>
</dbReference>
<feature type="domain" description="Rhodanese" evidence="2">
    <location>
        <begin position="13"/>
        <end position="135"/>
    </location>
</feature>
<dbReference type="AlphaFoldDB" id="A0A371INH8"/>
<dbReference type="SUPFAM" id="SSF52540">
    <property type="entry name" value="P-loop containing nucleoside triphosphate hydrolases"/>
    <property type="match status" value="1"/>
</dbReference>
<dbReference type="InterPro" id="IPR001763">
    <property type="entry name" value="Rhodanese-like_dom"/>
</dbReference>
<dbReference type="Pfam" id="PF26341">
    <property type="entry name" value="AAA_SelU"/>
    <property type="match status" value="1"/>
</dbReference>
<protein>
    <submittedName>
        <fullName evidence="3">tRNA 2-selenouridine(34) synthase MnmH</fullName>
    </submittedName>
</protein>
<organism evidence="3 4">
    <name type="scientific">Criibacterium bergeronii</name>
    <dbReference type="NCBI Taxonomy" id="1871336"/>
    <lineage>
        <taxon>Bacteria</taxon>
        <taxon>Bacillati</taxon>
        <taxon>Bacillota</taxon>
        <taxon>Clostridia</taxon>
        <taxon>Peptostreptococcales</taxon>
        <taxon>Filifactoraceae</taxon>
        <taxon>Criibacterium</taxon>
    </lineage>
</organism>
<keyword evidence="1" id="KW-0711">Selenium</keyword>
<evidence type="ECO:0000256" key="1">
    <source>
        <dbReference type="ARBA" id="ARBA00023266"/>
    </source>
</evidence>
<proteinExistence type="predicted"/>
<dbReference type="PROSITE" id="PS50206">
    <property type="entry name" value="RHODANESE_3"/>
    <property type="match status" value="1"/>
</dbReference>
<dbReference type="PANTHER" id="PTHR30401">
    <property type="entry name" value="TRNA 2-SELENOURIDINE SYNTHASE"/>
    <property type="match status" value="1"/>
</dbReference>
<dbReference type="NCBIfam" id="TIGR03167">
    <property type="entry name" value="tRNA_sel_U_synt"/>
    <property type="match status" value="1"/>
</dbReference>
<dbReference type="EMBL" id="MBEW02000002">
    <property type="protein sequence ID" value="RDY22037.1"/>
    <property type="molecule type" value="Genomic_DNA"/>
</dbReference>
<dbReference type="Pfam" id="PF00581">
    <property type="entry name" value="Rhodanese"/>
    <property type="match status" value="1"/>
</dbReference>
<dbReference type="PANTHER" id="PTHR30401:SF0">
    <property type="entry name" value="TRNA 2-SELENOURIDINE SYNTHASE"/>
    <property type="match status" value="1"/>
</dbReference>
<accession>A0A371INH8</accession>
<gene>
    <name evidence="3" type="ORF">BBG48_001455</name>
</gene>
<dbReference type="STRING" id="1871336.BBG48_08525"/>
<dbReference type="SUPFAM" id="SSF52821">
    <property type="entry name" value="Rhodanese/Cell cycle control phosphatase"/>
    <property type="match status" value="1"/>
</dbReference>
<dbReference type="InterPro" id="IPR058840">
    <property type="entry name" value="AAA_SelU"/>
</dbReference>
<dbReference type="RefSeq" id="WP_068912193.1">
    <property type="nucleotide sequence ID" value="NZ_MBEW02000002.1"/>
</dbReference>
<reference evidence="3 4" key="1">
    <citation type="journal article" date="2016" name="Genome Announc.">
        <title>Draft Genome Sequence of Criibacterium bergeronii gen. nov., sp. nov., Strain CCRI-22567T, Isolated from a Vaginal Sample from a Woman with Bacterial Vaginosis.</title>
        <authorList>
            <person name="Maheux A.F."/>
            <person name="Berube E."/>
            <person name="Boudreau D.K."/>
            <person name="Raymond F."/>
            <person name="Corbeil J."/>
            <person name="Roy P.H."/>
            <person name="Boissinot M."/>
            <person name="Omar R.F."/>
        </authorList>
    </citation>
    <scope>NUCLEOTIDE SEQUENCE [LARGE SCALE GENOMIC DNA]</scope>
    <source>
        <strain evidence="3 4">CCRI-22567</strain>
    </source>
</reference>
<dbReference type="Gene3D" id="3.40.50.300">
    <property type="entry name" value="P-loop containing nucleotide triphosphate hydrolases"/>
    <property type="match status" value="1"/>
</dbReference>
<keyword evidence="4" id="KW-1185">Reference proteome</keyword>
<evidence type="ECO:0000313" key="3">
    <source>
        <dbReference type="EMBL" id="RDY22037.1"/>
    </source>
</evidence>
<evidence type="ECO:0000313" key="4">
    <source>
        <dbReference type="Proteomes" id="UP000093352"/>
    </source>
</evidence>
<evidence type="ECO:0000259" key="2">
    <source>
        <dbReference type="PROSITE" id="PS50206"/>
    </source>
</evidence>
<comment type="caution">
    <text evidence="3">The sequence shown here is derived from an EMBL/GenBank/DDBJ whole genome shotgun (WGS) entry which is preliminary data.</text>
</comment>
<sequence length="344" mass="39827">MQKNPTYEETLKGKKSKIYIDCRTPSEYKKSTISGAINIPTLLDNERAQIGTLYVNGDVEKAKMLGVDAVSKRLPEMFKQIQELKKQYENLYFFCSRGGYRSNSIVSVLNALDERVYKLQGGYKYYRNYIINNLPRLIDSVKPITLYGFTGTGKTSILKELSSLGFKILDLEGYANHRGSLLGNIGKNEQFSQKKFDSLLFDDLKKYENSYVFVEGESSKIGKVTVPKRLLDKMNDGIKIYIDADIDFRINEIKNIYLPDFGNDNSLMKEFIKKLEKYISSERMQKYYNYIDNGDFDSLLKDLCLKYYDINYNIPKVKFEKNYMNVNSKATAKKIAEDFKNILN</sequence>
<dbReference type="GO" id="GO:0043828">
    <property type="term" value="F:tRNA 2-selenouridine synthase activity"/>
    <property type="evidence" value="ECO:0007669"/>
    <property type="project" value="InterPro"/>
</dbReference>
<dbReference type="InterPro" id="IPR027417">
    <property type="entry name" value="P-loop_NTPase"/>
</dbReference>
<dbReference type="SMART" id="SM00450">
    <property type="entry name" value="RHOD"/>
    <property type="match status" value="1"/>
</dbReference>
<dbReference type="NCBIfam" id="NF008750">
    <property type="entry name" value="PRK11784.1-2"/>
    <property type="match status" value="1"/>
</dbReference>
<dbReference type="InterPro" id="IPR036873">
    <property type="entry name" value="Rhodanese-like_dom_sf"/>
</dbReference>
<dbReference type="GO" id="GO:0002098">
    <property type="term" value="P:tRNA wobble uridine modification"/>
    <property type="evidence" value="ECO:0007669"/>
    <property type="project" value="InterPro"/>
</dbReference>
<dbReference type="Proteomes" id="UP000093352">
    <property type="component" value="Unassembled WGS sequence"/>
</dbReference>
<dbReference type="Gene3D" id="3.40.250.10">
    <property type="entry name" value="Rhodanese-like domain"/>
    <property type="match status" value="1"/>
</dbReference>
<name>A0A371INH8_9FIRM</name>